<dbReference type="AlphaFoldDB" id="A0A1Y5XX02"/>
<dbReference type="Proteomes" id="UP000192674">
    <property type="component" value="Unassembled WGS sequence"/>
</dbReference>
<organism evidence="1 2">
    <name type="scientific">Kibdelosporangium aridum</name>
    <dbReference type="NCBI Taxonomy" id="2030"/>
    <lineage>
        <taxon>Bacteria</taxon>
        <taxon>Bacillati</taxon>
        <taxon>Actinomycetota</taxon>
        <taxon>Actinomycetes</taxon>
        <taxon>Pseudonocardiales</taxon>
        <taxon>Pseudonocardiaceae</taxon>
        <taxon>Kibdelosporangium</taxon>
    </lineage>
</organism>
<evidence type="ECO:0000313" key="1">
    <source>
        <dbReference type="EMBL" id="SMD20771.1"/>
    </source>
</evidence>
<protein>
    <submittedName>
        <fullName evidence="1">Uncharacterized protein</fullName>
    </submittedName>
</protein>
<proteinExistence type="predicted"/>
<keyword evidence="2" id="KW-1185">Reference proteome</keyword>
<dbReference type="OrthoDB" id="1150977at2"/>
<name>A0A1Y5XX02_KIBAR</name>
<reference evidence="1 2" key="1">
    <citation type="submission" date="2017-04" db="EMBL/GenBank/DDBJ databases">
        <authorList>
            <person name="Afonso C.L."/>
            <person name="Miller P.J."/>
            <person name="Scott M.A."/>
            <person name="Spackman E."/>
            <person name="Goraichik I."/>
            <person name="Dimitrov K.M."/>
            <person name="Suarez D.L."/>
            <person name="Swayne D.E."/>
        </authorList>
    </citation>
    <scope>NUCLEOTIDE SEQUENCE [LARGE SCALE GENOMIC DNA]</scope>
    <source>
        <strain evidence="1 2">DSM 43828</strain>
    </source>
</reference>
<gene>
    <name evidence="1" type="ORF">SAMN05661093_06581</name>
</gene>
<accession>A0A1Y5XX02</accession>
<sequence length="101" mass="11193">MKSIKVMAGYECSPLWLTGGGHLSAYELPISDTLAAELWEWAGIYDEAIDREDPPRSGFETTEAERQFFVRGEELAKRLAAELGDGYSVSYCDNGTVRPIS</sequence>
<dbReference type="EMBL" id="FWXV01000006">
    <property type="protein sequence ID" value="SMD20771.1"/>
    <property type="molecule type" value="Genomic_DNA"/>
</dbReference>
<dbReference type="RefSeq" id="WP_084430613.1">
    <property type="nucleotide sequence ID" value="NZ_FWXV01000006.1"/>
</dbReference>
<evidence type="ECO:0000313" key="2">
    <source>
        <dbReference type="Proteomes" id="UP000192674"/>
    </source>
</evidence>